<dbReference type="SUPFAM" id="SSF52540">
    <property type="entry name" value="P-loop containing nucleoside triphosphate hydrolases"/>
    <property type="match status" value="1"/>
</dbReference>
<accession>A0A7K3QQ41</accession>
<dbReference type="AlphaFoldDB" id="A0A7K3QQ41"/>
<dbReference type="SUPFAM" id="SSF48452">
    <property type="entry name" value="TPR-like"/>
    <property type="match status" value="1"/>
</dbReference>
<dbReference type="Proteomes" id="UP000470520">
    <property type="component" value="Unassembled WGS sequence"/>
</dbReference>
<dbReference type="PANTHER" id="PTHR47691:SF3">
    <property type="entry name" value="HTH-TYPE TRANSCRIPTIONAL REGULATOR RV0890C-RELATED"/>
    <property type="match status" value="1"/>
</dbReference>
<dbReference type="GO" id="GO:0043531">
    <property type="term" value="F:ADP binding"/>
    <property type="evidence" value="ECO:0007669"/>
    <property type="project" value="InterPro"/>
</dbReference>
<dbReference type="Pfam" id="PF13560">
    <property type="entry name" value="HTH_31"/>
    <property type="match status" value="1"/>
</dbReference>
<reference evidence="2 3" key="1">
    <citation type="submission" date="2020-01" db="EMBL/GenBank/DDBJ databases">
        <title>Insect and environment-associated Actinomycetes.</title>
        <authorList>
            <person name="Currrie C."/>
            <person name="Chevrette M."/>
            <person name="Carlson C."/>
            <person name="Stubbendieck R."/>
            <person name="Wendt-Pienkowski E."/>
        </authorList>
    </citation>
    <scope>NUCLEOTIDE SEQUENCE [LARGE SCALE GENOMIC DNA]</scope>
    <source>
        <strain evidence="2 3">SID7754</strain>
    </source>
</reference>
<evidence type="ECO:0000259" key="1">
    <source>
        <dbReference type="PROSITE" id="PS50943"/>
    </source>
</evidence>
<dbReference type="Gene3D" id="1.25.40.10">
    <property type="entry name" value="Tetratricopeptide repeat domain"/>
    <property type="match status" value="2"/>
</dbReference>
<dbReference type="SMART" id="SM00530">
    <property type="entry name" value="HTH_XRE"/>
    <property type="match status" value="1"/>
</dbReference>
<dbReference type="PANTHER" id="PTHR47691">
    <property type="entry name" value="REGULATOR-RELATED"/>
    <property type="match status" value="1"/>
</dbReference>
<protein>
    <submittedName>
        <fullName evidence="2">Helix-turn-helix domain-containing protein</fullName>
    </submittedName>
</protein>
<dbReference type="SMART" id="SM00382">
    <property type="entry name" value="AAA"/>
    <property type="match status" value="1"/>
</dbReference>
<proteinExistence type="predicted"/>
<organism evidence="2 3">
    <name type="scientific">Streptomyces bauhiniae</name>
    <dbReference type="NCBI Taxonomy" id="2340725"/>
    <lineage>
        <taxon>Bacteria</taxon>
        <taxon>Bacillati</taxon>
        <taxon>Actinomycetota</taxon>
        <taxon>Actinomycetes</taxon>
        <taxon>Kitasatosporales</taxon>
        <taxon>Streptomycetaceae</taxon>
        <taxon>Streptomyces</taxon>
    </lineage>
</organism>
<dbReference type="GO" id="GO:0003677">
    <property type="term" value="F:DNA binding"/>
    <property type="evidence" value="ECO:0007669"/>
    <property type="project" value="InterPro"/>
</dbReference>
<dbReference type="InterPro" id="IPR027417">
    <property type="entry name" value="P-loop_NTPase"/>
</dbReference>
<dbReference type="Gene3D" id="3.40.50.300">
    <property type="entry name" value="P-loop containing nucleotide triphosphate hydrolases"/>
    <property type="match status" value="1"/>
</dbReference>
<feature type="domain" description="HTH cro/C1-type" evidence="1">
    <location>
        <begin position="13"/>
        <end position="68"/>
    </location>
</feature>
<gene>
    <name evidence="2" type="ORF">G3I21_09835</name>
</gene>
<evidence type="ECO:0000313" key="2">
    <source>
        <dbReference type="EMBL" id="NEB92018.1"/>
    </source>
</evidence>
<dbReference type="EMBL" id="JAAGMR010000123">
    <property type="protein sequence ID" value="NEB92018.1"/>
    <property type="molecule type" value="Genomic_DNA"/>
</dbReference>
<dbReference type="InterPro" id="IPR011990">
    <property type="entry name" value="TPR-like_helical_dom_sf"/>
</dbReference>
<dbReference type="Pfam" id="PF13424">
    <property type="entry name" value="TPR_12"/>
    <property type="match status" value="1"/>
</dbReference>
<comment type="caution">
    <text evidence="2">The sequence shown here is derived from an EMBL/GenBank/DDBJ whole genome shotgun (WGS) entry which is preliminary data.</text>
</comment>
<dbReference type="InterPro" id="IPR003593">
    <property type="entry name" value="AAA+_ATPase"/>
</dbReference>
<dbReference type="InterPro" id="IPR001387">
    <property type="entry name" value="Cro/C1-type_HTH"/>
</dbReference>
<dbReference type="RefSeq" id="WP_164187858.1">
    <property type="nucleotide sequence ID" value="NZ_JAAGMR010000123.1"/>
</dbReference>
<dbReference type="PROSITE" id="PS50943">
    <property type="entry name" value="HTH_CROC1"/>
    <property type="match status" value="1"/>
</dbReference>
<sequence>MTEEGAETFGGLLRALRHAHSMTLEALAETSGVSARGIGDLERGRRSAPQRRTVAALARGLGLTEREQQDLFDAARTRRTPRAYSTTGVRSLPGALDDFVGREGELAQLAQLAGTDEARADRPVVAILCGPPGAGKTTLALQAAGRLHDLFPGGRLFVDLRGADEQRPTAAESILGVLKALGVPDRELQRSGPQGHPALYREVLADRRCLLVLDNARDETQVRPLLPGSGSTMLLVTSRRMLTGLDNVHRLQVGELRVHDSTAFLSDLVGAERAAPDPDALADVAALCGNLPLALRVAGNWMATRTDWSTRRLADSLAQEENRLDTLAAGDLHVAAAFDLSYRQLSPCAARMFRRLVLVPGSDSGVACAARVTGQGLLDAEDALEELVEAGLLGAVGSRYRLHDLLRLYARRCLTSEESADEIAAAQSALYKWLLECAVLAGRWYEPDHGAPPADSRGTVDLPDAETAREWLQAEGDNWLAAFRAAAAAGDHAVVAQTAEALHWFSDHWIFWGHWTEIFGTAAHSARALEDPLVEATQLNYLAWAVMVCDGRPRDALSLCDEALAAARRADNAVQQAWAHVYRALAFRYLGESDQAHEPLNQAAEIFEAAGDVHGLLQALHSRAKSLELSGRTREALVSFRETLAWLDETDDRIEPHISAFARHGLHEGLGRCYSRYRQWPEAMHHHRTAVDIAHGGGNIAMLSRHLVSLAEALEGAGRVEEARDALRRCLSLGPDAAPERVAHARDLLARMPASESEQT</sequence>
<dbReference type="CDD" id="cd00093">
    <property type="entry name" value="HTH_XRE"/>
    <property type="match status" value="1"/>
</dbReference>
<dbReference type="Gene3D" id="1.10.260.40">
    <property type="entry name" value="lambda repressor-like DNA-binding domains"/>
    <property type="match status" value="1"/>
</dbReference>
<dbReference type="InterPro" id="IPR019734">
    <property type="entry name" value="TPR_rpt"/>
</dbReference>
<name>A0A7K3QQ41_9ACTN</name>
<dbReference type="PRINTS" id="PR00364">
    <property type="entry name" value="DISEASERSIST"/>
</dbReference>
<dbReference type="InterPro" id="IPR010982">
    <property type="entry name" value="Lambda_DNA-bd_dom_sf"/>
</dbReference>
<dbReference type="SUPFAM" id="SSF47413">
    <property type="entry name" value="lambda repressor-like DNA-binding domains"/>
    <property type="match status" value="1"/>
</dbReference>
<dbReference type="SMART" id="SM00028">
    <property type="entry name" value="TPR"/>
    <property type="match status" value="4"/>
</dbReference>
<evidence type="ECO:0000313" key="3">
    <source>
        <dbReference type="Proteomes" id="UP000470520"/>
    </source>
</evidence>